<evidence type="ECO:0000256" key="1">
    <source>
        <dbReference type="ARBA" id="ARBA00006284"/>
    </source>
</evidence>
<evidence type="ECO:0000256" key="4">
    <source>
        <dbReference type="PIRNR" id="PIRNR006078"/>
    </source>
</evidence>
<dbReference type="NCBIfam" id="TIGR00045">
    <property type="entry name" value="glycerate kinase"/>
    <property type="match status" value="1"/>
</dbReference>
<organism evidence="5 6">
    <name type="scientific">Amycolatopsis jiangsuensis</name>
    <dbReference type="NCBI Taxonomy" id="1181879"/>
    <lineage>
        <taxon>Bacteria</taxon>
        <taxon>Bacillati</taxon>
        <taxon>Actinomycetota</taxon>
        <taxon>Actinomycetes</taxon>
        <taxon>Pseudonocardiales</taxon>
        <taxon>Pseudonocardiaceae</taxon>
        <taxon>Amycolatopsis</taxon>
    </lineage>
</organism>
<gene>
    <name evidence="5" type="ORF">BJY18_002878</name>
</gene>
<evidence type="ECO:0000313" key="6">
    <source>
        <dbReference type="Proteomes" id="UP000581769"/>
    </source>
</evidence>
<dbReference type="EMBL" id="JACHMG010000001">
    <property type="protein sequence ID" value="MBB4685393.1"/>
    <property type="molecule type" value="Genomic_DNA"/>
</dbReference>
<protein>
    <submittedName>
        <fullName evidence="5">Glycerate kinase</fullName>
        <ecNumber evidence="5">2.7.1.31</ecNumber>
    </submittedName>
</protein>
<accession>A0A840IUC4</accession>
<dbReference type="InterPro" id="IPR004381">
    <property type="entry name" value="Glycerate_kinase"/>
</dbReference>
<dbReference type="SUPFAM" id="SSF110738">
    <property type="entry name" value="Glycerate kinase I"/>
    <property type="match status" value="1"/>
</dbReference>
<keyword evidence="6" id="KW-1185">Reference proteome</keyword>
<name>A0A840IUC4_9PSEU</name>
<dbReference type="Proteomes" id="UP000581769">
    <property type="component" value="Unassembled WGS sequence"/>
</dbReference>
<keyword evidence="2 4" id="KW-0808">Transferase</keyword>
<sequence>MTRVVIAPDKFKGSLTAVEVADAIALGVRDALPDAEIAARPVADGGEGTLEVLENAGGAMVRLSVRGPLTEQVEARYVLLEDTAYLESARACGIEFVTPSPETALAAHTWGVGELLADAVNRGARRLVLTVGGTASTDGGAGMLAALGAGVFDPFGSPVGLGGGALARVARAELGPVRERLGTVPVTVATDVTNPLLGPNGAAAVFGPQKGAGAEDVATLDAALAGWAEVLANAGAGDVSQVPGAGAGGGIAGGAIAGLGAEVASGFDLIASLTGVDAALSGADLVITGEGSLDEQSLSGKAPAGIAARAARAGAPLLVLAGRIQLDAAALAGLGVVGSSALIDHAPSLDHARTHAAELLRTRADILVREWATR</sequence>
<dbReference type="GO" id="GO:0031388">
    <property type="term" value="P:organic acid phosphorylation"/>
    <property type="evidence" value="ECO:0007669"/>
    <property type="project" value="UniProtKB-UniRule"/>
</dbReference>
<comment type="similarity">
    <text evidence="1 4">Belongs to the glycerate kinase type-1 family.</text>
</comment>
<dbReference type="InterPro" id="IPR018197">
    <property type="entry name" value="Glycerate_kinase_RE-like"/>
</dbReference>
<dbReference type="EC" id="2.7.1.31" evidence="5"/>
<dbReference type="Gene3D" id="3.40.50.10350">
    <property type="entry name" value="Glycerate kinase, domain 1"/>
    <property type="match status" value="1"/>
</dbReference>
<dbReference type="PANTHER" id="PTHR21599">
    <property type="entry name" value="GLYCERATE KINASE"/>
    <property type="match status" value="1"/>
</dbReference>
<dbReference type="InterPro" id="IPR036129">
    <property type="entry name" value="Glycerate_kinase_sf"/>
</dbReference>
<dbReference type="GO" id="GO:0008887">
    <property type="term" value="F:glycerate kinase activity"/>
    <property type="evidence" value="ECO:0007669"/>
    <property type="project" value="UniProtKB-UniRule"/>
</dbReference>
<dbReference type="RefSeq" id="WP_184780434.1">
    <property type="nucleotide sequence ID" value="NZ_JACHMG010000001.1"/>
</dbReference>
<evidence type="ECO:0000256" key="2">
    <source>
        <dbReference type="ARBA" id="ARBA00022679"/>
    </source>
</evidence>
<dbReference type="Gene3D" id="3.90.1510.10">
    <property type="entry name" value="Glycerate kinase, domain 2"/>
    <property type="match status" value="1"/>
</dbReference>
<dbReference type="InterPro" id="IPR018193">
    <property type="entry name" value="Glyc_kinase_flavodox-like_fold"/>
</dbReference>
<dbReference type="PANTHER" id="PTHR21599:SF0">
    <property type="entry name" value="GLYCERATE KINASE"/>
    <property type="match status" value="1"/>
</dbReference>
<dbReference type="PIRSF" id="PIRSF006078">
    <property type="entry name" value="GlxK"/>
    <property type="match status" value="1"/>
</dbReference>
<evidence type="ECO:0000256" key="3">
    <source>
        <dbReference type="ARBA" id="ARBA00022777"/>
    </source>
</evidence>
<dbReference type="AlphaFoldDB" id="A0A840IUC4"/>
<comment type="caution">
    <text evidence="5">The sequence shown here is derived from an EMBL/GenBank/DDBJ whole genome shotgun (WGS) entry which is preliminary data.</text>
</comment>
<proteinExistence type="inferred from homology"/>
<dbReference type="Pfam" id="PF02595">
    <property type="entry name" value="Gly_kinase"/>
    <property type="match status" value="1"/>
</dbReference>
<evidence type="ECO:0000313" key="5">
    <source>
        <dbReference type="EMBL" id="MBB4685393.1"/>
    </source>
</evidence>
<keyword evidence="3 4" id="KW-0418">Kinase</keyword>
<reference evidence="5 6" key="1">
    <citation type="submission" date="2020-08" db="EMBL/GenBank/DDBJ databases">
        <title>Sequencing the genomes of 1000 actinobacteria strains.</title>
        <authorList>
            <person name="Klenk H.-P."/>
        </authorList>
    </citation>
    <scope>NUCLEOTIDE SEQUENCE [LARGE SCALE GENOMIC DNA]</scope>
    <source>
        <strain evidence="5 6">DSM 45859</strain>
    </source>
</reference>